<comment type="caution">
    <text evidence="1">The sequence shown here is derived from an EMBL/GenBank/DDBJ whole genome shotgun (WGS) entry which is preliminary data.</text>
</comment>
<proteinExistence type="predicted"/>
<name>A0AAV4BN98_9GAST</name>
<sequence>MGITNTELLIENIDSDINMIENMAEPSVSSERHFITSLVPMTSSTPRMIKARQTRDSSTSPMIEHITIFNHSLSPPVDEPLSKDEEASNTYLVRRKLYADHTKRQ</sequence>
<dbReference type="Proteomes" id="UP000735302">
    <property type="component" value="Unassembled WGS sequence"/>
</dbReference>
<accession>A0AAV4BN98</accession>
<gene>
    <name evidence="1" type="ORF">PoB_004755800</name>
</gene>
<reference evidence="1 2" key="1">
    <citation type="journal article" date="2021" name="Elife">
        <title>Chloroplast acquisition without the gene transfer in kleptoplastic sea slugs, Plakobranchus ocellatus.</title>
        <authorList>
            <person name="Maeda T."/>
            <person name="Takahashi S."/>
            <person name="Yoshida T."/>
            <person name="Shimamura S."/>
            <person name="Takaki Y."/>
            <person name="Nagai Y."/>
            <person name="Toyoda A."/>
            <person name="Suzuki Y."/>
            <person name="Arimoto A."/>
            <person name="Ishii H."/>
            <person name="Satoh N."/>
            <person name="Nishiyama T."/>
            <person name="Hasebe M."/>
            <person name="Maruyama T."/>
            <person name="Minagawa J."/>
            <person name="Obokata J."/>
            <person name="Shigenobu S."/>
        </authorList>
    </citation>
    <scope>NUCLEOTIDE SEQUENCE [LARGE SCALE GENOMIC DNA]</scope>
</reference>
<dbReference type="AlphaFoldDB" id="A0AAV4BN98"/>
<evidence type="ECO:0000313" key="2">
    <source>
        <dbReference type="Proteomes" id="UP000735302"/>
    </source>
</evidence>
<evidence type="ECO:0000313" key="1">
    <source>
        <dbReference type="EMBL" id="GFO21053.1"/>
    </source>
</evidence>
<dbReference type="EMBL" id="BLXT01005251">
    <property type="protein sequence ID" value="GFO21053.1"/>
    <property type="molecule type" value="Genomic_DNA"/>
</dbReference>
<organism evidence="1 2">
    <name type="scientific">Plakobranchus ocellatus</name>
    <dbReference type="NCBI Taxonomy" id="259542"/>
    <lineage>
        <taxon>Eukaryota</taxon>
        <taxon>Metazoa</taxon>
        <taxon>Spiralia</taxon>
        <taxon>Lophotrochozoa</taxon>
        <taxon>Mollusca</taxon>
        <taxon>Gastropoda</taxon>
        <taxon>Heterobranchia</taxon>
        <taxon>Euthyneura</taxon>
        <taxon>Panpulmonata</taxon>
        <taxon>Sacoglossa</taxon>
        <taxon>Placobranchoidea</taxon>
        <taxon>Plakobranchidae</taxon>
        <taxon>Plakobranchus</taxon>
    </lineage>
</organism>
<protein>
    <submittedName>
        <fullName evidence="1">Uncharacterized protein</fullName>
    </submittedName>
</protein>
<keyword evidence="2" id="KW-1185">Reference proteome</keyword>